<name>A0A2P2DZF1_9LEPT</name>
<proteinExistence type="predicted"/>
<accession>A0A2P2DZF1</accession>
<dbReference type="AlphaFoldDB" id="A0A2P2DZF1"/>
<dbReference type="SUPFAM" id="SSF56059">
    <property type="entry name" value="Glutathione synthetase ATP-binding domain-like"/>
    <property type="match status" value="1"/>
</dbReference>
<reference evidence="1 2" key="1">
    <citation type="submission" date="2018-02" db="EMBL/GenBank/DDBJ databases">
        <title>Novel Leptospira species isolated from soil and water in Japan.</title>
        <authorList>
            <person name="Nakao R."/>
            <person name="Masuzawa T."/>
        </authorList>
    </citation>
    <scope>NUCLEOTIDE SEQUENCE [LARGE SCALE GENOMIC DNA]</scope>
    <source>
        <strain evidence="1 2">YH101</strain>
    </source>
</reference>
<gene>
    <name evidence="1" type="ORF">LPTSP4_15350</name>
</gene>
<evidence type="ECO:0008006" key="3">
    <source>
        <dbReference type="Google" id="ProtNLM"/>
    </source>
</evidence>
<organism evidence="1 2">
    <name type="scientific">Leptospira ryugenii</name>
    <dbReference type="NCBI Taxonomy" id="1917863"/>
    <lineage>
        <taxon>Bacteria</taxon>
        <taxon>Pseudomonadati</taxon>
        <taxon>Spirochaetota</taxon>
        <taxon>Spirochaetia</taxon>
        <taxon>Leptospirales</taxon>
        <taxon>Leptospiraceae</taxon>
        <taxon>Leptospira</taxon>
    </lineage>
</organism>
<dbReference type="Proteomes" id="UP000245133">
    <property type="component" value="Unassembled WGS sequence"/>
</dbReference>
<dbReference type="EMBL" id="BFBB01000003">
    <property type="protein sequence ID" value="GBF50014.1"/>
    <property type="molecule type" value="Genomic_DNA"/>
</dbReference>
<evidence type="ECO:0000313" key="1">
    <source>
        <dbReference type="EMBL" id="GBF50014.1"/>
    </source>
</evidence>
<sequence length="310" mass="36466">MSPSIQWKEWGRLHDLDNGVITENLDKRKESQYLNSKITQTIWKESLPEYVIRAKILHSEDGLFDYLQEHSSTAMVVKGRYGIAGRNHLILENPGQVWKLQQIKHKLFDFPIFVEEWFGKERFYDFSSLWDFDEVGPQGIELTHMYVDEKGGFLGISISKENSAYLQTYFPEIQKVIQSVYQLLEVPYQGPLAMDGFLYKKNGTLHIQCFSEINFRYSIGRVLYEFKKRRNTFGETVGFLFLPVRSVQLKAIESWLEAIESEHNCFLNFVTPFMDQKNKAYQNVGLYWETKGDESSLLEEIRLSWRDTFV</sequence>
<protein>
    <recommendedName>
        <fullName evidence="3">ATP-grasp domain-containing protein</fullName>
    </recommendedName>
</protein>
<evidence type="ECO:0000313" key="2">
    <source>
        <dbReference type="Proteomes" id="UP000245133"/>
    </source>
</evidence>
<comment type="caution">
    <text evidence="1">The sequence shown here is derived from an EMBL/GenBank/DDBJ whole genome shotgun (WGS) entry which is preliminary data.</text>
</comment>
<keyword evidence="2" id="KW-1185">Reference proteome</keyword>